<dbReference type="InterPro" id="IPR014746">
    <property type="entry name" value="Gln_synth/guanido_kin_cat_dom"/>
</dbReference>
<keyword evidence="1" id="KW-0418">Kinase</keyword>
<reference evidence="3" key="1">
    <citation type="submission" date="2017-04" db="EMBL/GenBank/DDBJ databases">
        <title>Finegoldia magna isolated from orthopedic joint implant-associated infections.</title>
        <authorList>
            <person name="Bjorklund S."/>
            <person name="Bruggemann H."/>
            <person name="Jensen A."/>
            <person name="Hellmark B."/>
            <person name="Soderquist B."/>
        </authorList>
    </citation>
    <scope>NUCLEOTIDE SEQUENCE [LARGE SCALE GENOMIC DNA]</scope>
    <source>
        <strain evidence="3">08T492</strain>
    </source>
</reference>
<evidence type="ECO:0000313" key="3">
    <source>
        <dbReference type="Proteomes" id="UP000215361"/>
    </source>
</evidence>
<feature type="binding site" evidence="1">
    <location>
        <begin position="9"/>
        <end position="13"/>
    </location>
    <ligand>
        <name>ATP</name>
        <dbReference type="ChEBI" id="CHEBI:30616"/>
    </ligand>
</feature>
<gene>
    <name evidence="2" type="ORF">B9N56_01345</name>
</gene>
<proteinExistence type="inferred from homology"/>
<keyword evidence="1" id="KW-0067">ATP-binding</keyword>
<name>A0A133N2N2_FINMA</name>
<comment type="similarity">
    <text evidence="1">Belongs to the ATP:guanido phosphotransferase family.</text>
</comment>
<organism evidence="2 3">
    <name type="scientific">Finegoldia magna</name>
    <name type="common">Peptostreptococcus magnus</name>
    <dbReference type="NCBI Taxonomy" id="1260"/>
    <lineage>
        <taxon>Bacteria</taxon>
        <taxon>Bacillati</taxon>
        <taxon>Bacillota</taxon>
        <taxon>Tissierellia</taxon>
        <taxon>Tissierellales</taxon>
        <taxon>Peptoniphilaceae</taxon>
        <taxon>Finegoldia</taxon>
    </lineage>
</organism>
<dbReference type="Proteomes" id="UP000215361">
    <property type="component" value="Unassembled WGS sequence"/>
</dbReference>
<evidence type="ECO:0000256" key="1">
    <source>
        <dbReference type="PROSITE-ProRule" id="PRU00843"/>
    </source>
</evidence>
<sequence>MNNSSVVMKSDVSLRRNLSDYNFMLVIDTDSCDDMKSDIKKELNNLGYLKESSVYSFKDTKSTNRDYLRKQGYISSAYYEDVSPEVIINSDEKCVFTLADNDHICITAYDFGKNLRDIYEKCLTIEEKLNDKLNFAFDIDFGYLSDDFYDSGCMMNVSVCMNLKALEYFKKIDDIQDIARYRGYMFERAFNSNTKSSIYRLTTNGHLTDPEYIINDMTLLIDSISRKEIENRRILFENNPEFKDDLLRSVSMLKYSRVLDEIEGMNRIGDLLIAIDFGIVDGFNVDEILDLYDKTNKLKLEKFRENNNLNQNIGVLRSEIIKDTLERQVKN</sequence>
<evidence type="ECO:0000313" key="2">
    <source>
        <dbReference type="EMBL" id="OXZ39390.1"/>
    </source>
</evidence>
<feature type="binding site" evidence="1">
    <location>
        <begin position="156"/>
        <end position="160"/>
    </location>
    <ligand>
        <name>ATP</name>
        <dbReference type="ChEBI" id="CHEBI:30616"/>
    </ligand>
</feature>
<dbReference type="PROSITE" id="PS51510">
    <property type="entry name" value="PHOSPHAGEN_KINASE_C"/>
    <property type="match status" value="1"/>
</dbReference>
<dbReference type="Gene3D" id="3.30.590.10">
    <property type="entry name" value="Glutamine synthetase/guanido kinase, catalytic domain"/>
    <property type="match status" value="1"/>
</dbReference>
<comment type="caution">
    <text evidence="2">The sequence shown here is derived from an EMBL/GenBank/DDBJ whole genome shotgun (WGS) entry which is preliminary data.</text>
</comment>
<accession>A0A133N2N2</accession>
<dbReference type="GO" id="GO:0016301">
    <property type="term" value="F:kinase activity"/>
    <property type="evidence" value="ECO:0007669"/>
    <property type="project" value="UniProtKB-KW"/>
</dbReference>
<dbReference type="GO" id="GO:0005524">
    <property type="term" value="F:ATP binding"/>
    <property type="evidence" value="ECO:0007669"/>
    <property type="project" value="UniProtKB-UniRule"/>
</dbReference>
<feature type="binding site" evidence="1">
    <location>
        <begin position="187"/>
        <end position="192"/>
    </location>
    <ligand>
        <name>ATP</name>
        <dbReference type="ChEBI" id="CHEBI:30616"/>
    </ligand>
</feature>
<dbReference type="AlphaFoldDB" id="A0A133N2N2"/>
<dbReference type="Pfam" id="PF00217">
    <property type="entry name" value="ATP-gua_Ptrans"/>
    <property type="match status" value="1"/>
</dbReference>
<keyword evidence="1" id="KW-0547">Nucleotide-binding</keyword>
<dbReference type="SUPFAM" id="SSF55931">
    <property type="entry name" value="Glutamine synthetase/guanido kinase"/>
    <property type="match status" value="1"/>
</dbReference>
<keyword evidence="1 2" id="KW-0808">Transferase</keyword>
<dbReference type="RefSeq" id="WP_060790142.1">
    <property type="nucleotide sequence ID" value="NZ_KQ956471.1"/>
</dbReference>
<dbReference type="EMBL" id="NDYI01000005">
    <property type="protein sequence ID" value="OXZ39390.1"/>
    <property type="molecule type" value="Genomic_DNA"/>
</dbReference>
<dbReference type="InterPro" id="IPR022414">
    <property type="entry name" value="ATP-guanido_PTrfase_cat"/>
</dbReference>
<protein>
    <submittedName>
        <fullName evidence="2">ATP--guanido phosphotransferase</fullName>
    </submittedName>
</protein>
<comment type="caution">
    <text evidence="1">Lacks conserved residue(s) required for the propagation of feature annotation.</text>
</comment>